<dbReference type="EMBL" id="CAJPDT010000001">
    <property type="protein sequence ID" value="CAF9904576.1"/>
    <property type="molecule type" value="Genomic_DNA"/>
</dbReference>
<feature type="region of interest" description="Disordered" evidence="1">
    <location>
        <begin position="240"/>
        <end position="386"/>
    </location>
</feature>
<comment type="caution">
    <text evidence="2">The sequence shown here is derived from an EMBL/GenBank/DDBJ whole genome shotgun (WGS) entry which is preliminary data.</text>
</comment>
<feature type="compositionally biased region" description="Acidic residues" evidence="1">
    <location>
        <begin position="370"/>
        <end position="379"/>
    </location>
</feature>
<reference evidence="2" key="1">
    <citation type="submission" date="2021-03" db="EMBL/GenBank/DDBJ databases">
        <authorList>
            <person name="Tagirdzhanova G."/>
        </authorList>
    </citation>
    <scope>NUCLEOTIDE SEQUENCE</scope>
</reference>
<accession>A0A8H3ED06</accession>
<dbReference type="Proteomes" id="UP000664534">
    <property type="component" value="Unassembled WGS sequence"/>
</dbReference>
<name>A0A8H3ED06_9LECA</name>
<dbReference type="AlphaFoldDB" id="A0A8H3ED06"/>
<organism evidence="2 3">
    <name type="scientific">Imshaugia aleurites</name>
    <dbReference type="NCBI Taxonomy" id="172621"/>
    <lineage>
        <taxon>Eukaryota</taxon>
        <taxon>Fungi</taxon>
        <taxon>Dikarya</taxon>
        <taxon>Ascomycota</taxon>
        <taxon>Pezizomycotina</taxon>
        <taxon>Lecanoromycetes</taxon>
        <taxon>OSLEUM clade</taxon>
        <taxon>Lecanoromycetidae</taxon>
        <taxon>Lecanorales</taxon>
        <taxon>Lecanorineae</taxon>
        <taxon>Parmeliaceae</taxon>
        <taxon>Imshaugia</taxon>
    </lineage>
</organism>
<feature type="compositionally biased region" description="Basic and acidic residues" evidence="1">
    <location>
        <begin position="240"/>
        <end position="255"/>
    </location>
</feature>
<evidence type="ECO:0000313" key="3">
    <source>
        <dbReference type="Proteomes" id="UP000664534"/>
    </source>
</evidence>
<feature type="compositionally biased region" description="Acidic residues" evidence="1">
    <location>
        <begin position="272"/>
        <end position="282"/>
    </location>
</feature>
<dbReference type="OrthoDB" id="62952at2759"/>
<gene>
    <name evidence="2" type="ORF">IMSHALPRED_000111</name>
</gene>
<proteinExistence type="predicted"/>
<feature type="compositionally biased region" description="Acidic residues" evidence="1">
    <location>
        <begin position="293"/>
        <end position="304"/>
    </location>
</feature>
<evidence type="ECO:0000313" key="2">
    <source>
        <dbReference type="EMBL" id="CAF9904576.1"/>
    </source>
</evidence>
<keyword evidence="3" id="KW-1185">Reference proteome</keyword>
<feature type="compositionally biased region" description="Basic and acidic residues" evidence="1">
    <location>
        <begin position="305"/>
        <end position="327"/>
    </location>
</feature>
<protein>
    <submittedName>
        <fullName evidence="2">Uncharacterized protein</fullName>
    </submittedName>
</protein>
<sequence length="386" mass="43353">MAAPAKDAPRFESFPPEIRNMIYKHLFPPACKELRLDQYLPYWVPQDQYVYVFHTAILRSNHLIGQEAKSVLYGSVVLINWDAHVLGQLRNTVSRQNVAFNHIARGTPLPPLFVQIKHEVQCVRDTRVLILVAAADVRLICEGLHGPCHLHCYYEYIYYLYHIGAPRRASLSLMASPQLGWPYELLLETIWLPLKALRDHDCPHIVRLGHGRLKVVDSTGIFEQNDEISDWEKDFELESNTELHRNSDTEESKSDESDESGSEDNENHELDSDNEEVEEEENERVGYASTSSDEVDSDKDEGDEDGKAGDKSDDGKISKRRSNDPRCKSSHSPASDSGHDGDANAPIVAEDNSVAGGRCVHGPSHKGPADEESNGDVDEIVDKKDT</sequence>
<evidence type="ECO:0000256" key="1">
    <source>
        <dbReference type="SAM" id="MobiDB-lite"/>
    </source>
</evidence>